<accession>A0ABM1N2A4</accession>
<dbReference type="SUPFAM" id="SSF56219">
    <property type="entry name" value="DNase I-like"/>
    <property type="match status" value="1"/>
</dbReference>
<dbReference type="Pfam" id="PF14529">
    <property type="entry name" value="Exo_endo_phos_2"/>
    <property type="match status" value="1"/>
</dbReference>
<dbReference type="RefSeq" id="XP_017780954.1">
    <property type="nucleotide sequence ID" value="XM_017925465.1"/>
</dbReference>
<dbReference type="InterPro" id="IPR005135">
    <property type="entry name" value="Endo/exonuclease/phosphatase"/>
</dbReference>
<dbReference type="InterPro" id="IPR036691">
    <property type="entry name" value="Endo/exonu/phosph_ase_sf"/>
</dbReference>
<gene>
    <name evidence="3" type="primary">LOC108565818</name>
</gene>
<organism evidence="2 3">
    <name type="scientific">Nicrophorus vespilloides</name>
    <name type="common">Boreal carrion beetle</name>
    <dbReference type="NCBI Taxonomy" id="110193"/>
    <lineage>
        <taxon>Eukaryota</taxon>
        <taxon>Metazoa</taxon>
        <taxon>Ecdysozoa</taxon>
        <taxon>Arthropoda</taxon>
        <taxon>Hexapoda</taxon>
        <taxon>Insecta</taxon>
        <taxon>Pterygota</taxon>
        <taxon>Neoptera</taxon>
        <taxon>Endopterygota</taxon>
        <taxon>Coleoptera</taxon>
        <taxon>Polyphaga</taxon>
        <taxon>Staphyliniformia</taxon>
        <taxon>Silphidae</taxon>
        <taxon>Nicrophorinae</taxon>
        <taxon>Nicrophorus</taxon>
    </lineage>
</organism>
<reference evidence="3" key="1">
    <citation type="submission" date="2025-08" db="UniProtKB">
        <authorList>
            <consortium name="RefSeq"/>
        </authorList>
    </citation>
    <scope>IDENTIFICATION</scope>
    <source>
        <tissue evidence="3">Whole Larva</tissue>
    </source>
</reference>
<sequence length="419" mass="47212">MLINETHFRPIDTPKMANYRVYHNIRRGRPGGGTAIYVKRNIDHQLLPLPDPLLLETTGISINLEGGGSIHLYAVYNPPARVLPVDDLEALLRTNQPVIIAGDLNSKHPAWNSRATNRNGKLLHGLQNTNNILVVGPDEPTHYGTVGRPDVLDVAIIKNVTQFFTLDVLDELSSDHNPLALHLGDDHDEEPAVPTRRINWAQFGDVVNSFTGQVPSLSTVAEVDAAITSFQSNLKQALDASTHNTPQRRQANNLPIELHQSIRERRRAKKEYQRTLLPGHKRILRILSAQVRAELDILRNDRWQELLLSIADDNNTVWRISKNLRKKKIHYPPIHGQNGMAYSDQDKAEAFADSLELQCSPKYINADIEHIEQVHRTNRRYFNNTPDEDPIDPVTPGEVRAILKRSKPKKAPGQDGITN</sequence>
<name>A0ABM1N2A4_NICVS</name>
<proteinExistence type="predicted"/>
<evidence type="ECO:0000259" key="1">
    <source>
        <dbReference type="Pfam" id="PF14529"/>
    </source>
</evidence>
<keyword evidence="2" id="KW-1185">Reference proteome</keyword>
<dbReference type="Gene3D" id="3.60.10.10">
    <property type="entry name" value="Endonuclease/exonuclease/phosphatase"/>
    <property type="match status" value="1"/>
</dbReference>
<dbReference type="GeneID" id="108565818"/>
<evidence type="ECO:0000313" key="3">
    <source>
        <dbReference type="RefSeq" id="XP_017780954.1"/>
    </source>
</evidence>
<feature type="domain" description="Endonuclease/exonuclease/phosphatase" evidence="1">
    <location>
        <begin position="70"/>
        <end position="179"/>
    </location>
</feature>
<dbReference type="Proteomes" id="UP000695000">
    <property type="component" value="Unplaced"/>
</dbReference>
<dbReference type="PANTHER" id="PTHR33273:SF2">
    <property type="entry name" value="ENDONUCLEASE_EXONUCLEASE_PHOSPHATASE DOMAIN-CONTAINING PROTEIN"/>
    <property type="match status" value="1"/>
</dbReference>
<dbReference type="PANTHER" id="PTHR33273">
    <property type="entry name" value="DOMAIN-CONTAINING PROTEIN, PUTATIVE-RELATED"/>
    <property type="match status" value="1"/>
</dbReference>
<protein>
    <submittedName>
        <fullName evidence="3">RNA-directed DNA polymerase from mobile element jockey-like</fullName>
    </submittedName>
</protein>
<evidence type="ECO:0000313" key="2">
    <source>
        <dbReference type="Proteomes" id="UP000695000"/>
    </source>
</evidence>